<keyword evidence="4 15" id="KW-0963">Cytoplasm</keyword>
<dbReference type="Gene3D" id="2.40.50.140">
    <property type="entry name" value="Nucleic acid-binding proteins"/>
    <property type="match status" value="1"/>
</dbReference>
<dbReference type="FunFam" id="3.30.56.10:FF:000002">
    <property type="entry name" value="Phenylalanine--tRNA ligase beta subunit"/>
    <property type="match status" value="1"/>
</dbReference>
<dbReference type="Gene3D" id="3.30.930.10">
    <property type="entry name" value="Bira Bifunctional Protein, Domain 2"/>
    <property type="match status" value="1"/>
</dbReference>
<dbReference type="InterPro" id="IPR005147">
    <property type="entry name" value="tRNA_synthase_B5-dom"/>
</dbReference>
<accession>A0A937FDX6</accession>
<dbReference type="FunFam" id="3.30.70.380:FF:000001">
    <property type="entry name" value="Phenylalanine--tRNA ligase beta subunit"/>
    <property type="match status" value="1"/>
</dbReference>
<evidence type="ECO:0000256" key="16">
    <source>
        <dbReference type="PROSITE-ProRule" id="PRU00209"/>
    </source>
</evidence>
<dbReference type="Pfam" id="PF17759">
    <property type="entry name" value="tRNA_synthFbeta"/>
    <property type="match status" value="1"/>
</dbReference>
<dbReference type="PROSITE" id="PS51483">
    <property type="entry name" value="B5"/>
    <property type="match status" value="1"/>
</dbReference>
<dbReference type="InterPro" id="IPR041616">
    <property type="entry name" value="PheRS_beta_core"/>
</dbReference>
<dbReference type="Proteomes" id="UP000623681">
    <property type="component" value="Unassembled WGS sequence"/>
</dbReference>
<dbReference type="SMART" id="SM00873">
    <property type="entry name" value="B3_4"/>
    <property type="match status" value="1"/>
</dbReference>
<proteinExistence type="inferred from homology"/>
<dbReference type="EC" id="6.1.1.20" evidence="15"/>
<keyword evidence="10 15" id="KW-0460">Magnesium</keyword>
<dbReference type="PANTHER" id="PTHR10947:SF0">
    <property type="entry name" value="PHENYLALANINE--TRNA LIGASE BETA SUBUNIT"/>
    <property type="match status" value="1"/>
</dbReference>
<evidence type="ECO:0000256" key="4">
    <source>
        <dbReference type="ARBA" id="ARBA00022490"/>
    </source>
</evidence>
<feature type="binding site" evidence="15">
    <location>
        <position position="467"/>
    </location>
    <ligand>
        <name>Mg(2+)</name>
        <dbReference type="ChEBI" id="CHEBI:18420"/>
        <note>shared with alpha subunit</note>
    </ligand>
</feature>
<dbReference type="CDD" id="cd02796">
    <property type="entry name" value="tRNA_bind_bactPheRS"/>
    <property type="match status" value="1"/>
</dbReference>
<dbReference type="GO" id="GO:0005524">
    <property type="term" value="F:ATP binding"/>
    <property type="evidence" value="ECO:0007669"/>
    <property type="project" value="UniProtKB-UniRule"/>
</dbReference>
<feature type="binding site" evidence="15">
    <location>
        <position position="463"/>
    </location>
    <ligand>
        <name>Mg(2+)</name>
        <dbReference type="ChEBI" id="CHEBI:18420"/>
        <note>shared with alpha subunit</note>
    </ligand>
</feature>
<evidence type="ECO:0000256" key="11">
    <source>
        <dbReference type="ARBA" id="ARBA00022884"/>
    </source>
</evidence>
<dbReference type="Pfam" id="PF03484">
    <property type="entry name" value="B5"/>
    <property type="match status" value="1"/>
</dbReference>
<dbReference type="InterPro" id="IPR036690">
    <property type="entry name" value="Fdx_antiC-bd_sf"/>
</dbReference>
<evidence type="ECO:0000256" key="6">
    <source>
        <dbReference type="ARBA" id="ARBA00022598"/>
    </source>
</evidence>
<evidence type="ECO:0000256" key="7">
    <source>
        <dbReference type="ARBA" id="ARBA00022723"/>
    </source>
</evidence>
<feature type="domain" description="TRNA-binding" evidence="17">
    <location>
        <begin position="39"/>
        <end position="150"/>
    </location>
</feature>
<reference evidence="20" key="1">
    <citation type="submission" date="2021-01" db="EMBL/GenBank/DDBJ databases">
        <title>Genome public.</title>
        <authorList>
            <person name="Liu C."/>
            <person name="Sun Q."/>
        </authorList>
    </citation>
    <scope>NUCLEOTIDE SEQUENCE</scope>
    <source>
        <strain evidence="20">YIM B02565</strain>
    </source>
</reference>
<dbReference type="Pfam" id="PF03483">
    <property type="entry name" value="B3_4"/>
    <property type="match status" value="1"/>
</dbReference>
<dbReference type="PROSITE" id="PS51447">
    <property type="entry name" value="FDX_ACB"/>
    <property type="match status" value="1"/>
</dbReference>
<dbReference type="NCBIfam" id="NF045760">
    <property type="entry name" value="YtpR"/>
    <property type="match status" value="1"/>
</dbReference>
<dbReference type="SMART" id="SM00874">
    <property type="entry name" value="B5"/>
    <property type="match status" value="1"/>
</dbReference>
<evidence type="ECO:0000256" key="8">
    <source>
        <dbReference type="ARBA" id="ARBA00022741"/>
    </source>
</evidence>
<feature type="domain" description="B5" evidence="19">
    <location>
        <begin position="404"/>
        <end position="479"/>
    </location>
</feature>
<organism evidence="20 21">
    <name type="scientific">Clostridium paridis</name>
    <dbReference type="NCBI Taxonomy" id="2803863"/>
    <lineage>
        <taxon>Bacteria</taxon>
        <taxon>Bacillati</taxon>
        <taxon>Bacillota</taxon>
        <taxon>Clostridia</taxon>
        <taxon>Eubacteriales</taxon>
        <taxon>Clostridiaceae</taxon>
        <taxon>Clostridium</taxon>
    </lineage>
</organism>
<keyword evidence="21" id="KW-1185">Reference proteome</keyword>
<evidence type="ECO:0000259" key="17">
    <source>
        <dbReference type="PROSITE" id="PS50886"/>
    </source>
</evidence>
<dbReference type="GO" id="GO:0000287">
    <property type="term" value="F:magnesium ion binding"/>
    <property type="evidence" value="ECO:0007669"/>
    <property type="project" value="UniProtKB-UniRule"/>
</dbReference>
<comment type="caution">
    <text evidence="20">The sequence shown here is derived from an EMBL/GenBank/DDBJ whole genome shotgun (WGS) entry which is preliminary data.</text>
</comment>
<dbReference type="AlphaFoldDB" id="A0A937FDX6"/>
<dbReference type="GO" id="GO:0006432">
    <property type="term" value="P:phenylalanyl-tRNA aminoacylation"/>
    <property type="evidence" value="ECO:0007669"/>
    <property type="project" value="UniProtKB-UniRule"/>
</dbReference>
<dbReference type="InterPro" id="IPR012340">
    <property type="entry name" value="NA-bd_OB-fold"/>
</dbReference>
<keyword evidence="7 15" id="KW-0479">Metal-binding</keyword>
<gene>
    <name evidence="15" type="primary">pheT</name>
    <name evidence="20" type="ORF">JK634_04595</name>
</gene>
<comment type="subcellular location">
    <subcellularLocation>
        <location evidence="1 15">Cytoplasm</location>
    </subcellularLocation>
</comment>
<dbReference type="PANTHER" id="PTHR10947">
    <property type="entry name" value="PHENYLALANYL-TRNA SYNTHETASE BETA CHAIN AND LEUCINE-RICH REPEAT-CONTAINING PROTEIN 47"/>
    <property type="match status" value="1"/>
</dbReference>
<dbReference type="EMBL" id="JAESWA010000017">
    <property type="protein sequence ID" value="MBL4931075.1"/>
    <property type="molecule type" value="Genomic_DNA"/>
</dbReference>
<keyword evidence="9 15" id="KW-0067">ATP-binding</keyword>
<evidence type="ECO:0000313" key="20">
    <source>
        <dbReference type="EMBL" id="MBL4931075.1"/>
    </source>
</evidence>
<dbReference type="SUPFAM" id="SSF50249">
    <property type="entry name" value="Nucleic acid-binding proteins"/>
    <property type="match status" value="1"/>
</dbReference>
<dbReference type="FunFam" id="3.50.40.10:FF:000001">
    <property type="entry name" value="Phenylalanine--tRNA ligase beta subunit"/>
    <property type="match status" value="1"/>
</dbReference>
<dbReference type="GO" id="GO:0016740">
    <property type="term" value="F:transferase activity"/>
    <property type="evidence" value="ECO:0007669"/>
    <property type="project" value="UniProtKB-ARBA"/>
</dbReference>
<evidence type="ECO:0000259" key="19">
    <source>
        <dbReference type="PROSITE" id="PS51483"/>
    </source>
</evidence>
<protein>
    <recommendedName>
        <fullName evidence="15">Phenylalanine--tRNA ligase beta subunit</fullName>
        <ecNumber evidence="15">6.1.1.20</ecNumber>
    </recommendedName>
    <alternativeName>
        <fullName evidence="15">Phenylalanyl-tRNA synthetase beta subunit</fullName>
        <shortName evidence="15">PheRS</shortName>
    </alternativeName>
</protein>
<name>A0A937FDX6_9CLOT</name>
<dbReference type="SMART" id="SM00896">
    <property type="entry name" value="FDX-ACB"/>
    <property type="match status" value="1"/>
</dbReference>
<dbReference type="SUPFAM" id="SSF56037">
    <property type="entry name" value="PheT/TilS domain"/>
    <property type="match status" value="1"/>
</dbReference>
<dbReference type="InterPro" id="IPR005121">
    <property type="entry name" value="Fdx_antiC-bd"/>
</dbReference>
<evidence type="ECO:0000256" key="3">
    <source>
        <dbReference type="ARBA" id="ARBA00011209"/>
    </source>
</evidence>
<keyword evidence="6 15" id="KW-0436">Ligase</keyword>
<evidence type="ECO:0000259" key="18">
    <source>
        <dbReference type="PROSITE" id="PS51447"/>
    </source>
</evidence>
<evidence type="ECO:0000256" key="2">
    <source>
        <dbReference type="ARBA" id="ARBA00008653"/>
    </source>
</evidence>
<dbReference type="InterPro" id="IPR009061">
    <property type="entry name" value="DNA-bd_dom_put_sf"/>
</dbReference>
<keyword evidence="11 16" id="KW-0694">RNA-binding</keyword>
<dbReference type="Gene3D" id="3.30.70.380">
    <property type="entry name" value="Ferrodoxin-fold anticodon-binding domain"/>
    <property type="match status" value="1"/>
</dbReference>
<evidence type="ECO:0000256" key="9">
    <source>
        <dbReference type="ARBA" id="ARBA00022840"/>
    </source>
</evidence>
<evidence type="ECO:0000256" key="12">
    <source>
        <dbReference type="ARBA" id="ARBA00022917"/>
    </source>
</evidence>
<feature type="binding site" evidence="15">
    <location>
        <position position="466"/>
    </location>
    <ligand>
        <name>Mg(2+)</name>
        <dbReference type="ChEBI" id="CHEBI:18420"/>
        <note>shared with alpha subunit</note>
    </ligand>
</feature>
<dbReference type="GO" id="GO:0009328">
    <property type="term" value="C:phenylalanine-tRNA ligase complex"/>
    <property type="evidence" value="ECO:0007669"/>
    <property type="project" value="TreeGrafter"/>
</dbReference>
<dbReference type="Pfam" id="PF03147">
    <property type="entry name" value="FDX-ACB"/>
    <property type="match status" value="1"/>
</dbReference>
<dbReference type="GO" id="GO:0140096">
    <property type="term" value="F:catalytic activity, acting on a protein"/>
    <property type="evidence" value="ECO:0007669"/>
    <property type="project" value="UniProtKB-ARBA"/>
</dbReference>
<comment type="subunit">
    <text evidence="3 15">Tetramer of two alpha and two beta subunits.</text>
</comment>
<dbReference type="InterPro" id="IPR002547">
    <property type="entry name" value="tRNA-bd_dom"/>
</dbReference>
<keyword evidence="13 15" id="KW-0030">Aminoacyl-tRNA synthetase</keyword>
<dbReference type="GO" id="GO:0004826">
    <property type="term" value="F:phenylalanine-tRNA ligase activity"/>
    <property type="evidence" value="ECO:0007669"/>
    <property type="project" value="UniProtKB-UniRule"/>
</dbReference>
<evidence type="ECO:0000256" key="13">
    <source>
        <dbReference type="ARBA" id="ARBA00023146"/>
    </source>
</evidence>
<dbReference type="RefSeq" id="WP_202766447.1">
    <property type="nucleotide sequence ID" value="NZ_JAESWA010000017.1"/>
</dbReference>
<dbReference type="InterPro" id="IPR045060">
    <property type="entry name" value="Phe-tRNA-ligase_IIc_bsu"/>
</dbReference>
<comment type="cofactor">
    <cofactor evidence="15">
        <name>Mg(2+)</name>
        <dbReference type="ChEBI" id="CHEBI:18420"/>
    </cofactor>
    <text evidence="15">Binds 2 magnesium ions per tetramer.</text>
</comment>
<keyword evidence="12 15" id="KW-0648">Protein biosynthesis</keyword>
<comment type="similarity">
    <text evidence="2 15">Belongs to the phenylalanyl-tRNA synthetase beta subunit family. Type 1 subfamily.</text>
</comment>
<dbReference type="FunFam" id="2.40.50.140:FF:000045">
    <property type="entry name" value="Phenylalanine--tRNA ligase beta subunit"/>
    <property type="match status" value="1"/>
</dbReference>
<dbReference type="InterPro" id="IPR020825">
    <property type="entry name" value="Phe-tRNA_synthase-like_B3/B4"/>
</dbReference>
<dbReference type="PROSITE" id="PS50886">
    <property type="entry name" value="TRBD"/>
    <property type="match status" value="1"/>
</dbReference>
<dbReference type="Gene3D" id="3.30.56.10">
    <property type="match status" value="2"/>
</dbReference>
<keyword evidence="5 16" id="KW-0820">tRNA-binding</keyword>
<dbReference type="SUPFAM" id="SSF54991">
    <property type="entry name" value="Anticodon-binding domain of PheRS"/>
    <property type="match status" value="1"/>
</dbReference>
<evidence type="ECO:0000256" key="10">
    <source>
        <dbReference type="ARBA" id="ARBA00022842"/>
    </source>
</evidence>
<dbReference type="GO" id="GO:0000049">
    <property type="term" value="F:tRNA binding"/>
    <property type="evidence" value="ECO:0007669"/>
    <property type="project" value="UniProtKB-UniRule"/>
</dbReference>
<evidence type="ECO:0000256" key="1">
    <source>
        <dbReference type="ARBA" id="ARBA00004496"/>
    </source>
</evidence>
<dbReference type="InterPro" id="IPR004532">
    <property type="entry name" value="Phe-tRNA-ligase_IIc_bsu_bact"/>
</dbReference>
<evidence type="ECO:0000256" key="5">
    <source>
        <dbReference type="ARBA" id="ARBA00022555"/>
    </source>
</evidence>
<dbReference type="InterPro" id="IPR005146">
    <property type="entry name" value="B3/B4_tRNA-bd"/>
</dbReference>
<dbReference type="SUPFAM" id="SSF46955">
    <property type="entry name" value="Putative DNA-binding domain"/>
    <property type="match status" value="1"/>
</dbReference>
<evidence type="ECO:0000256" key="14">
    <source>
        <dbReference type="ARBA" id="ARBA00049255"/>
    </source>
</evidence>
<sequence>MKVPVYWLKDYINIDINGKELGDRLTLSGSKVEEVIISGDEIKNVVTGKIVKIEPHPDAEKLVICQLDVAAEELVQIVTGANNMKEGDTVPVALHGAILPNDLKIKKGKLRGVVSNGMMCSEEELGIAGDEPVHGLMILDPKTPLGKDIKDVLGLNKEVIDFEITSNRPDCLSVIGIARETAATLGTSFKMPNLKYSVAKDKNINDELKVTINDSLCRRYLARGVRNVKVAPSPAWMQERLLDAGVRPINNIVDITNFVMLELGQPMHAFDKREISSNHIVIERAKAGEKFTTLDELERNLDDTMLCIKNGETTIALAGIMGGLDSEIKEDTTEVIFEFANFDGTNIRVNSKKLNLRTEASSRFEKDIDPNLALLAADRACSLIEELGCGEIIDGTIDVYPEIKEEKELKVSSSWVNKFLGTQISSEDMKKFLDRLELNTSINGDELIIKVPTFRIDIDIKEDIAEEIARIYGYNNIPMTISTSTTEREPKYRKERLDDLVIETLLSSGINQSISYSFVSPKVFDEINLPKDSVLRNVVKIKNPLGEDYSIMRTTTIPSMMESLKRNYSRNNSYVRLFEIGRTYIPNENENALPKENNILTIGMYGECDYLDLKGVVENILDALGVVKTSLVREIDNVCYHPGKTAALLVGKQKAGVFGEIHPDLLDNYGIDTLGYMAELNLDVLYEASNTIKAYKPLPKFPAVTRDIALLVDDSVLVGEIEDTIVKAGGSLVEKVTLFDIYKGKQIPEGKKSIAYAIAYRDENKTLTDKEVNKVHDKILRSLEYKLGAQLRDN</sequence>
<dbReference type="Pfam" id="PF01588">
    <property type="entry name" value="tRNA_bind"/>
    <property type="match status" value="1"/>
</dbReference>
<dbReference type="HAMAP" id="MF_00283">
    <property type="entry name" value="Phe_tRNA_synth_beta1"/>
    <property type="match status" value="1"/>
</dbReference>
<feature type="domain" description="FDX-ACB" evidence="18">
    <location>
        <begin position="699"/>
        <end position="792"/>
    </location>
</feature>
<dbReference type="SUPFAM" id="SSF55681">
    <property type="entry name" value="Class II aaRS and biotin synthetases"/>
    <property type="match status" value="1"/>
</dbReference>
<dbReference type="CDD" id="cd00769">
    <property type="entry name" value="PheRS_beta_core"/>
    <property type="match status" value="1"/>
</dbReference>
<keyword evidence="8 15" id="KW-0547">Nucleotide-binding</keyword>
<dbReference type="InterPro" id="IPR033714">
    <property type="entry name" value="tRNA_bind_bactPheRS"/>
</dbReference>
<comment type="catalytic activity">
    <reaction evidence="14 15">
        <text>tRNA(Phe) + L-phenylalanine + ATP = L-phenylalanyl-tRNA(Phe) + AMP + diphosphate + H(+)</text>
        <dbReference type="Rhea" id="RHEA:19413"/>
        <dbReference type="Rhea" id="RHEA-COMP:9668"/>
        <dbReference type="Rhea" id="RHEA-COMP:9699"/>
        <dbReference type="ChEBI" id="CHEBI:15378"/>
        <dbReference type="ChEBI" id="CHEBI:30616"/>
        <dbReference type="ChEBI" id="CHEBI:33019"/>
        <dbReference type="ChEBI" id="CHEBI:58095"/>
        <dbReference type="ChEBI" id="CHEBI:78442"/>
        <dbReference type="ChEBI" id="CHEBI:78531"/>
        <dbReference type="ChEBI" id="CHEBI:456215"/>
        <dbReference type="EC" id="6.1.1.20"/>
    </reaction>
</comment>
<dbReference type="Gene3D" id="3.50.40.10">
    <property type="entry name" value="Phenylalanyl-trna Synthetase, Chain B, domain 3"/>
    <property type="match status" value="1"/>
</dbReference>
<dbReference type="NCBIfam" id="TIGR00472">
    <property type="entry name" value="pheT_bact"/>
    <property type="match status" value="1"/>
</dbReference>
<evidence type="ECO:0000256" key="15">
    <source>
        <dbReference type="HAMAP-Rule" id="MF_00283"/>
    </source>
</evidence>
<dbReference type="InterPro" id="IPR045864">
    <property type="entry name" value="aa-tRNA-synth_II/BPL/LPL"/>
</dbReference>
<feature type="binding site" evidence="15">
    <location>
        <position position="457"/>
    </location>
    <ligand>
        <name>Mg(2+)</name>
        <dbReference type="ChEBI" id="CHEBI:18420"/>
        <note>shared with alpha subunit</note>
    </ligand>
</feature>
<evidence type="ECO:0000313" key="21">
    <source>
        <dbReference type="Proteomes" id="UP000623681"/>
    </source>
</evidence>